<dbReference type="Proteomes" id="UP000286687">
    <property type="component" value="Unassembled WGS sequence"/>
</dbReference>
<dbReference type="InterPro" id="IPR002925">
    <property type="entry name" value="Dienelactn_hydro"/>
</dbReference>
<evidence type="ECO:0000313" key="3">
    <source>
        <dbReference type="EMBL" id="RVU60872.1"/>
    </source>
</evidence>
<dbReference type="GO" id="GO:0052689">
    <property type="term" value="F:carboxylic ester hydrolase activity"/>
    <property type="evidence" value="ECO:0007669"/>
    <property type="project" value="TreeGrafter"/>
</dbReference>
<evidence type="ECO:0000313" key="4">
    <source>
        <dbReference type="Proteomes" id="UP000286687"/>
    </source>
</evidence>
<reference evidence="3 4" key="1">
    <citation type="submission" date="2018-01" db="EMBL/GenBank/DDBJ databases">
        <title>Complete genome sequence of G25-42.</title>
        <authorList>
            <person name="Zheng Z."/>
            <person name="Sun M."/>
        </authorList>
    </citation>
    <scope>NUCLEOTIDE SEQUENCE [LARGE SCALE GENOMIC DNA]</scope>
    <source>
        <strain evidence="3 4">G25-42</strain>
    </source>
</reference>
<accession>A0A437SCN9</accession>
<dbReference type="PANTHER" id="PTHR43265:SF1">
    <property type="entry name" value="ESTERASE ESTD"/>
    <property type="match status" value="1"/>
</dbReference>
<keyword evidence="1" id="KW-1133">Transmembrane helix</keyword>
<dbReference type="EMBL" id="LDER01000349">
    <property type="protein sequence ID" value="RVU60872.1"/>
    <property type="molecule type" value="Genomic_DNA"/>
</dbReference>
<dbReference type="PANTHER" id="PTHR43265">
    <property type="entry name" value="ESTERASE ESTD"/>
    <property type="match status" value="1"/>
</dbReference>
<dbReference type="SUPFAM" id="SSF53474">
    <property type="entry name" value="alpha/beta-Hydrolases"/>
    <property type="match status" value="1"/>
</dbReference>
<feature type="domain" description="Dienelactone hydrolase" evidence="2">
    <location>
        <begin position="140"/>
        <end position="392"/>
    </location>
</feature>
<protein>
    <recommendedName>
        <fullName evidence="2">Dienelactone hydrolase domain-containing protein</fullName>
    </recommendedName>
</protein>
<dbReference type="AlphaFoldDB" id="A0A437SCN9"/>
<dbReference type="Gene3D" id="3.40.50.1820">
    <property type="entry name" value="alpha/beta hydrolase"/>
    <property type="match status" value="1"/>
</dbReference>
<dbReference type="InterPro" id="IPR053145">
    <property type="entry name" value="AB_hydrolase_Est10"/>
</dbReference>
<comment type="caution">
    <text evidence="3">The sequence shown here is derived from an EMBL/GenBank/DDBJ whole genome shotgun (WGS) entry which is preliminary data.</text>
</comment>
<keyword evidence="1" id="KW-0812">Transmembrane</keyword>
<organism evidence="3 4">
    <name type="scientific">Bacillus thuringiensis</name>
    <dbReference type="NCBI Taxonomy" id="1428"/>
    <lineage>
        <taxon>Bacteria</taxon>
        <taxon>Bacillati</taxon>
        <taxon>Bacillota</taxon>
        <taxon>Bacilli</taxon>
        <taxon>Bacillales</taxon>
        <taxon>Bacillaceae</taxon>
        <taxon>Bacillus</taxon>
        <taxon>Bacillus cereus group</taxon>
    </lineage>
</organism>
<feature type="transmembrane region" description="Helical" evidence="1">
    <location>
        <begin position="91"/>
        <end position="112"/>
    </location>
</feature>
<dbReference type="InterPro" id="IPR029058">
    <property type="entry name" value="AB_hydrolase_fold"/>
</dbReference>
<evidence type="ECO:0000256" key="1">
    <source>
        <dbReference type="SAM" id="Phobius"/>
    </source>
</evidence>
<keyword evidence="1" id="KW-0472">Membrane</keyword>
<dbReference type="Pfam" id="PF01738">
    <property type="entry name" value="DLH"/>
    <property type="match status" value="1"/>
</dbReference>
<evidence type="ECO:0000259" key="2">
    <source>
        <dbReference type="Pfam" id="PF01738"/>
    </source>
</evidence>
<sequence>MTVVADGYQNNTSLELFPFKISHFRCSSLYFVKVSLTFKNFATEPPILLYHLSRCMNRVIVSIEIHYSIFYSKKFCAIKKNIYKGECNMRLIGKMVSFILICTLFLSSFQTLPSQAKEKSNKFVEKTVSIQAHDHNVPGILSIPKYHFHKKVPVVLLLHGLGGDKNEVGNLFQRTAQILAKQGYASLRIDFAGSGDSQQPFVLHNLEDAIRDSQVALNFLRKHPQIDSNRIGILGFSQGGRISQIVAARDPQIKALATWASAAGNGIQDFESLFQYAEEAKKNGSVKVPMFGGKTLEFGTKWFESIEQSRAMEEMIHFKGNLLAIHGDRDPVVLPIRARELLRYAGSYHATLHIIRGAGHSFNVLGPDGQYNVDQSTAQKVITTTSNWFLRHL</sequence>
<gene>
    <name evidence="3" type="ORF">BM74_29010</name>
</gene>
<proteinExistence type="predicted"/>
<name>A0A437SCN9_BACTU</name>